<reference evidence="1" key="1">
    <citation type="journal article" date="2013" name="Environ. Microbiol.">
        <title>Microbiota from the distal guts of lean and obese adolescents exhibit partial functional redundancy besides clear differences in community structure.</title>
        <authorList>
            <person name="Ferrer M."/>
            <person name="Ruiz A."/>
            <person name="Lanza F."/>
            <person name="Haange S.B."/>
            <person name="Oberbach A."/>
            <person name="Till H."/>
            <person name="Bargiela R."/>
            <person name="Campoy C."/>
            <person name="Segura M.T."/>
            <person name="Richter M."/>
            <person name="von Bergen M."/>
            <person name="Seifert J."/>
            <person name="Suarez A."/>
        </authorList>
    </citation>
    <scope>NUCLEOTIDE SEQUENCE</scope>
</reference>
<comment type="caution">
    <text evidence="1">The sequence shown here is derived from an EMBL/GenBank/DDBJ whole genome shotgun (WGS) entry which is preliminary data.</text>
</comment>
<feature type="non-terminal residue" evidence="1">
    <location>
        <position position="88"/>
    </location>
</feature>
<organism evidence="1">
    <name type="scientific">human gut metagenome</name>
    <dbReference type="NCBI Taxonomy" id="408170"/>
    <lineage>
        <taxon>unclassified sequences</taxon>
        <taxon>metagenomes</taxon>
        <taxon>organismal metagenomes</taxon>
    </lineage>
</organism>
<dbReference type="EMBL" id="AJWZ01006192">
    <property type="protein sequence ID" value="EKC60480.1"/>
    <property type="molecule type" value="Genomic_DNA"/>
</dbReference>
<dbReference type="AlphaFoldDB" id="K1T2Y8"/>
<proteinExistence type="predicted"/>
<protein>
    <submittedName>
        <fullName evidence="1">ATP-dependent nuclease subunit B</fullName>
    </submittedName>
</protein>
<sequence length="88" mass="9756">MFFFDLLGDVWQQNTPQRASVQAALAAVEGSAQAAPGYAAVQRAAQRKPARVEDVKALESILGPSVRISPTRFERYISCPFAYFMQYV</sequence>
<evidence type="ECO:0000313" key="1">
    <source>
        <dbReference type="EMBL" id="EKC60480.1"/>
    </source>
</evidence>
<gene>
    <name evidence="1" type="ORF">OBE_08954</name>
</gene>
<accession>K1T2Y8</accession>
<name>K1T2Y8_9ZZZZ</name>